<gene>
    <name evidence="6" type="primary">aztA</name>
    <name evidence="6" type="ORF">ACFY8O_14605</name>
</gene>
<accession>A0ABW6X4Z4</accession>
<sequence length="233" mass="24977">MQRQVGLDGVSAGYANRAVLDQLTLHIPAFTATAVVGPNGSGKSTLLGVIAGVIRTTAGEVEHRTDRRPAFVTQRSRAADMLPLTVRDAVAMGRWGHRGLCRRLSRRDREVVEGSMERLGIGSLARRQLGELSGGQRQRALVAQGLAQEADLLLLDEPTTGLDATAQRLIADVLAEVTREGVTVVQATHDLGAARAAGHLLVLQEGRLWGEGDPGEVLTGDAIERIWQLPHRV</sequence>
<dbReference type="InterPro" id="IPR047748">
    <property type="entry name" value="AztA-like"/>
</dbReference>
<dbReference type="InterPro" id="IPR003593">
    <property type="entry name" value="AAA+_ATPase"/>
</dbReference>
<dbReference type="PROSITE" id="PS50893">
    <property type="entry name" value="ABC_TRANSPORTER_2"/>
    <property type="match status" value="1"/>
</dbReference>
<keyword evidence="2" id="KW-0813">Transport</keyword>
<name>A0ABW6X4Z4_9ACTN</name>
<dbReference type="SMART" id="SM00382">
    <property type="entry name" value="AAA"/>
    <property type="match status" value="1"/>
</dbReference>
<dbReference type="GO" id="GO:0005524">
    <property type="term" value="F:ATP binding"/>
    <property type="evidence" value="ECO:0007669"/>
    <property type="project" value="UniProtKB-KW"/>
</dbReference>
<dbReference type="Gene3D" id="3.40.50.300">
    <property type="entry name" value="P-loop containing nucleotide triphosphate hydrolases"/>
    <property type="match status" value="1"/>
</dbReference>
<evidence type="ECO:0000256" key="4">
    <source>
        <dbReference type="ARBA" id="ARBA00022840"/>
    </source>
</evidence>
<evidence type="ECO:0000256" key="1">
    <source>
        <dbReference type="ARBA" id="ARBA00005417"/>
    </source>
</evidence>
<protein>
    <submittedName>
        <fullName evidence="6">Zinc ABC transporter ATP-binding protein AztA</fullName>
    </submittedName>
</protein>
<dbReference type="RefSeq" id="WP_387901961.1">
    <property type="nucleotide sequence ID" value="NZ_JBIBEG010000003.1"/>
</dbReference>
<feature type="domain" description="ABC transporter" evidence="5">
    <location>
        <begin position="5"/>
        <end position="230"/>
    </location>
</feature>
<reference evidence="6 7" key="1">
    <citation type="submission" date="2024-10" db="EMBL/GenBank/DDBJ databases">
        <title>The Natural Products Discovery Center: Release of the First 8490 Sequenced Strains for Exploring Actinobacteria Biosynthetic Diversity.</title>
        <authorList>
            <person name="Kalkreuter E."/>
            <person name="Kautsar S.A."/>
            <person name="Yang D."/>
            <person name="Bader C.D."/>
            <person name="Teijaro C.N."/>
            <person name="Fluegel L."/>
            <person name="Davis C.M."/>
            <person name="Simpson J.R."/>
            <person name="Lauterbach L."/>
            <person name="Steele A.D."/>
            <person name="Gui C."/>
            <person name="Meng S."/>
            <person name="Li G."/>
            <person name="Viehrig K."/>
            <person name="Ye F."/>
            <person name="Su P."/>
            <person name="Kiefer A.F."/>
            <person name="Nichols A."/>
            <person name="Cepeda A.J."/>
            <person name="Yan W."/>
            <person name="Fan B."/>
            <person name="Jiang Y."/>
            <person name="Adhikari A."/>
            <person name="Zheng C.-J."/>
            <person name="Schuster L."/>
            <person name="Cowan T.M."/>
            <person name="Smanski M.J."/>
            <person name="Chevrette M.G."/>
            <person name="De Carvalho L.P.S."/>
            <person name="Shen B."/>
        </authorList>
    </citation>
    <scope>NUCLEOTIDE SEQUENCE [LARGE SCALE GENOMIC DNA]</scope>
    <source>
        <strain evidence="6 7">NPDC012540</strain>
    </source>
</reference>
<dbReference type="NCBIfam" id="NF040873">
    <property type="entry name" value="AztA"/>
    <property type="match status" value="1"/>
</dbReference>
<dbReference type="InterPro" id="IPR050153">
    <property type="entry name" value="Metal_Ion_Import_ABC"/>
</dbReference>
<comment type="caution">
    <text evidence="6">The sequence shown here is derived from an EMBL/GenBank/DDBJ whole genome shotgun (WGS) entry which is preliminary data.</text>
</comment>
<keyword evidence="4 6" id="KW-0067">ATP-binding</keyword>
<evidence type="ECO:0000259" key="5">
    <source>
        <dbReference type="PROSITE" id="PS50893"/>
    </source>
</evidence>
<dbReference type="Pfam" id="PF00005">
    <property type="entry name" value="ABC_tran"/>
    <property type="match status" value="1"/>
</dbReference>
<dbReference type="Proteomes" id="UP001602322">
    <property type="component" value="Unassembled WGS sequence"/>
</dbReference>
<dbReference type="SUPFAM" id="SSF52540">
    <property type="entry name" value="P-loop containing nucleoside triphosphate hydrolases"/>
    <property type="match status" value="1"/>
</dbReference>
<evidence type="ECO:0000313" key="7">
    <source>
        <dbReference type="Proteomes" id="UP001602322"/>
    </source>
</evidence>
<proteinExistence type="inferred from homology"/>
<comment type="similarity">
    <text evidence="1">Belongs to the ABC transporter superfamily.</text>
</comment>
<dbReference type="InterPro" id="IPR027417">
    <property type="entry name" value="P-loop_NTPase"/>
</dbReference>
<dbReference type="PANTHER" id="PTHR42734">
    <property type="entry name" value="METAL TRANSPORT SYSTEM ATP-BINDING PROTEIN TM_0124-RELATED"/>
    <property type="match status" value="1"/>
</dbReference>
<dbReference type="PANTHER" id="PTHR42734:SF5">
    <property type="entry name" value="IRON TRANSPORT SYSTEM ATP-BINDING PROTEIN HI_0361-RELATED"/>
    <property type="match status" value="1"/>
</dbReference>
<evidence type="ECO:0000256" key="3">
    <source>
        <dbReference type="ARBA" id="ARBA00022741"/>
    </source>
</evidence>
<keyword evidence="3" id="KW-0547">Nucleotide-binding</keyword>
<organism evidence="6 7">
    <name type="scientific">Streptomyces argenteolus</name>
    <dbReference type="NCBI Taxonomy" id="67274"/>
    <lineage>
        <taxon>Bacteria</taxon>
        <taxon>Bacillati</taxon>
        <taxon>Actinomycetota</taxon>
        <taxon>Actinomycetes</taxon>
        <taxon>Kitasatosporales</taxon>
        <taxon>Streptomycetaceae</taxon>
        <taxon>Streptomyces</taxon>
    </lineage>
</organism>
<dbReference type="PROSITE" id="PS00211">
    <property type="entry name" value="ABC_TRANSPORTER_1"/>
    <property type="match status" value="1"/>
</dbReference>
<dbReference type="InterPro" id="IPR017871">
    <property type="entry name" value="ABC_transporter-like_CS"/>
</dbReference>
<evidence type="ECO:0000256" key="2">
    <source>
        <dbReference type="ARBA" id="ARBA00022448"/>
    </source>
</evidence>
<dbReference type="EMBL" id="JBIBEG010000003">
    <property type="protein sequence ID" value="MFF5897148.1"/>
    <property type="molecule type" value="Genomic_DNA"/>
</dbReference>
<keyword evidence="7" id="KW-1185">Reference proteome</keyword>
<dbReference type="InterPro" id="IPR003439">
    <property type="entry name" value="ABC_transporter-like_ATP-bd"/>
</dbReference>
<evidence type="ECO:0000313" key="6">
    <source>
        <dbReference type="EMBL" id="MFF5897148.1"/>
    </source>
</evidence>